<dbReference type="GO" id="GO:0016926">
    <property type="term" value="P:protein desumoylation"/>
    <property type="evidence" value="ECO:0007669"/>
    <property type="project" value="TreeGrafter"/>
</dbReference>
<gene>
    <name evidence="7" type="ORF">cyc_06623</name>
</gene>
<feature type="region of interest" description="Disordered" evidence="5">
    <location>
        <begin position="516"/>
        <end position="543"/>
    </location>
</feature>
<evidence type="ECO:0000256" key="1">
    <source>
        <dbReference type="ARBA" id="ARBA00005234"/>
    </source>
</evidence>
<keyword evidence="3" id="KW-0378">Hydrolase</keyword>
<dbReference type="PANTHER" id="PTHR12606:SF1">
    <property type="entry name" value="UBIQUITIN-LIKE-SPECIFIC PROTEASE 1A"/>
    <property type="match status" value="1"/>
</dbReference>
<dbReference type="InterPro" id="IPR003653">
    <property type="entry name" value="Peptidase_C48_C"/>
</dbReference>
<feature type="compositionally biased region" description="Basic residues" evidence="5">
    <location>
        <begin position="352"/>
        <end position="363"/>
    </location>
</feature>
<protein>
    <submittedName>
        <fullName evidence="7">Ulp1 protease c-terminal catalytic domain-containing protein</fullName>
    </submittedName>
</protein>
<feature type="region of interest" description="Disordered" evidence="5">
    <location>
        <begin position="963"/>
        <end position="998"/>
    </location>
</feature>
<dbReference type="PROSITE" id="PS50600">
    <property type="entry name" value="ULP_PROTEASE"/>
    <property type="match status" value="1"/>
</dbReference>
<comment type="caution">
    <text evidence="7">The sequence shown here is derived from an EMBL/GenBank/DDBJ whole genome shotgun (WGS) entry which is preliminary data.</text>
</comment>
<feature type="region of interest" description="Disordered" evidence="5">
    <location>
        <begin position="771"/>
        <end position="844"/>
    </location>
</feature>
<feature type="compositionally biased region" description="Basic and acidic residues" evidence="5">
    <location>
        <begin position="341"/>
        <end position="351"/>
    </location>
</feature>
<feature type="compositionally biased region" description="Low complexity" evidence="5">
    <location>
        <begin position="577"/>
        <end position="589"/>
    </location>
</feature>
<feature type="compositionally biased region" description="Basic residues" evidence="5">
    <location>
        <begin position="413"/>
        <end position="429"/>
    </location>
</feature>
<evidence type="ECO:0000256" key="2">
    <source>
        <dbReference type="ARBA" id="ARBA00022670"/>
    </source>
</evidence>
<feature type="compositionally biased region" description="Polar residues" evidence="5">
    <location>
        <begin position="804"/>
        <end position="816"/>
    </location>
</feature>
<dbReference type="GO" id="GO:0016929">
    <property type="term" value="F:deSUMOylase activity"/>
    <property type="evidence" value="ECO:0007669"/>
    <property type="project" value="TreeGrafter"/>
</dbReference>
<sequence length="1466" mass="156702">MKATSAPRIAPLMAGFPGTPSGLSSTALGALATAPPPLSRTLGRLGTGSWMRLALERSSALISGDEKLASVDPPASQQVGSHQHESPAQPVAAERQDPPTILGEGPDRPASSLDQRSRPLKGKRGRVGGVEAASFEPDLEHQGTEGEPNESAGGAQRPRRQAPLSGKKHNKKRRRNLEEVAEHAGGTHKGSRGNSPAAAACAADPKVVALGKERQQEEQMEAADALASIKYDVDLRTGHVQAPEQVIPPQKYRISTKGLQSVTRSQRIPSEMESDATYTEVQQRLTDEGPLQNIPGGKSPSAGGPSTRAPGDFSFVVGLIGGLAVPAAVDSATGSPEDDQEKERQHAEARHEKRRKGHKATRRKHDEESSHPTQGHPTRGSLRTSSNSTGTASAQQQSQQSGQQEDVADCKRRSERRQRRRTIERRHRRPEVAFSPQRLPQLSHSSSGKGPQEKSILSVTSACPTSPPGPSRASVGIQADAASCPFFPSLWTGDFAAASERAHNEEKRKLMRLLGSSEGGASPQAPDHAPQSANPEGGALLRQPWPLPAAVSSWDGFRNEKAAKCPVGDPLDEEGTSSSSDSPASPARSSQRHFQGAPVFKPRYVSFGGSVSCTLFAAGGAAEAQKERDADASMALGSNLLASPAQWNPSGDSARLMRALKRTHRRLILGGQSAVLRSDSSSEEESSREPSPCPSVEAQDPAASDAPHVQASPATLVETATASSDQRAKANEGDSVDPTSSRKIHLQEDPMLQDTAAATAASVTLPPAASVVLPPTTAPPPSLGVASGRSRQPRSSAPPAFGSHLNSWRLSNNGSDSDGEAGAKPLQLDGNNISSDSGTTNSNNAVVAAGAPLSRQGPLKHQITGPMEAAGTPVAQHFSCAAAAEAMADASTPLIVEAPAVSGRWEPPQISVALQNEQQEKHKTLIPSASAATEELVLETPNGHSNVVSAIDQLDAVAMARHPRDSPPINLLSSPRKERSSEAEPIGSLSLEGSPMGVSREEATEVKGRHQDVSINCSNRYEGSLEAPKDCRISQEAQGSCEEPHEESLLKKWEGVDVEGDEIVLSDGRNPEDAEWMASPSRSAHASPLVVSVPDSEVEVASPLSLMLEEQLQHQAAVRDAAADTNENLPRQQQQQNSRGNTTIFEEAEDKAQTLFATAPAEAGKRGLSALWFRNLGEIGLDEHRPATEPRVSRCGSLTPEDADEAERLLESYVEEPLRVRYGIPLRRQTLEAVGRGGLLDDEAINLYCSLLQERNNRALLCGEKVPRCLLLPSHFYSSLAANGFDAVRRWTRRGALDIFSYDMLLLPIHVPHRAHWALGCVLPKQKKILYFDSLKLDQDAMKFYRTVCNYLSAEHRDKKGVCCPRSAWRGIVPHGIPQQHNSVDCGIFCCAFAEFLSDGRKEFPSLTPQAIRNLRLHMNIMSFRCPEASSSPGAPASPPTKGRHGLSPLDHEGFYWALPAMPKGA</sequence>
<proteinExistence type="inferred from homology"/>
<keyword evidence="4" id="KW-0788">Thiol protease</keyword>
<name>A0A1D3CSE2_9EIME</name>
<feature type="region of interest" description="Disordered" evidence="5">
    <location>
        <begin position="67"/>
        <end position="200"/>
    </location>
</feature>
<dbReference type="Proteomes" id="UP000095192">
    <property type="component" value="Unassembled WGS sequence"/>
</dbReference>
<dbReference type="Pfam" id="PF02902">
    <property type="entry name" value="Peptidase_C48"/>
    <property type="match status" value="1"/>
</dbReference>
<feature type="compositionally biased region" description="Basic residues" evidence="5">
    <location>
        <begin position="166"/>
        <end position="175"/>
    </location>
</feature>
<feature type="compositionally biased region" description="Low complexity" evidence="5">
    <location>
        <begin position="385"/>
        <end position="404"/>
    </location>
</feature>
<feature type="region of interest" description="Disordered" evidence="5">
    <location>
        <begin position="561"/>
        <end position="595"/>
    </location>
</feature>
<feature type="compositionally biased region" description="Polar residues" evidence="5">
    <location>
        <begin position="1125"/>
        <end position="1141"/>
    </location>
</feature>
<dbReference type="VEuPathDB" id="ToxoDB:LOC34622746"/>
<accession>A0A1D3CSE2</accession>
<dbReference type="GO" id="GO:0005634">
    <property type="term" value="C:nucleus"/>
    <property type="evidence" value="ECO:0007669"/>
    <property type="project" value="TreeGrafter"/>
</dbReference>
<feature type="compositionally biased region" description="Low complexity" evidence="5">
    <location>
        <begin position="295"/>
        <end position="306"/>
    </location>
</feature>
<evidence type="ECO:0000256" key="5">
    <source>
        <dbReference type="SAM" id="MobiDB-lite"/>
    </source>
</evidence>
<evidence type="ECO:0000313" key="8">
    <source>
        <dbReference type="Proteomes" id="UP000095192"/>
    </source>
</evidence>
<feature type="compositionally biased region" description="Polar residues" evidence="5">
    <location>
        <begin position="438"/>
        <end position="464"/>
    </location>
</feature>
<evidence type="ECO:0000256" key="3">
    <source>
        <dbReference type="ARBA" id="ARBA00022801"/>
    </source>
</evidence>
<reference evidence="7 8" key="1">
    <citation type="journal article" date="2016" name="BMC Genomics">
        <title>Comparative genomics reveals Cyclospora cayetanensis possesses coccidia-like metabolism and invasion components but unique surface antigens.</title>
        <authorList>
            <person name="Liu S."/>
            <person name="Wang L."/>
            <person name="Zheng H."/>
            <person name="Xu Z."/>
            <person name="Roellig D.M."/>
            <person name="Li N."/>
            <person name="Frace M.A."/>
            <person name="Tang K."/>
            <person name="Arrowood M.J."/>
            <person name="Moss D.M."/>
            <person name="Zhang L."/>
            <person name="Feng Y."/>
            <person name="Xiao L."/>
        </authorList>
    </citation>
    <scope>NUCLEOTIDE SEQUENCE [LARGE SCALE GENOMIC DNA]</scope>
    <source>
        <strain evidence="7 8">CHN_HEN01</strain>
    </source>
</reference>
<feature type="region of interest" description="Disordered" evidence="5">
    <location>
        <begin position="242"/>
        <end position="313"/>
    </location>
</feature>
<dbReference type="PANTHER" id="PTHR12606">
    <property type="entry name" value="SENTRIN/SUMO-SPECIFIC PROTEASE"/>
    <property type="match status" value="1"/>
</dbReference>
<feature type="compositionally biased region" description="Polar residues" evidence="5">
    <location>
        <begin position="829"/>
        <end position="844"/>
    </location>
</feature>
<feature type="compositionally biased region" description="Polar residues" evidence="5">
    <location>
        <begin position="257"/>
        <end position="268"/>
    </location>
</feature>
<dbReference type="Gene3D" id="3.40.395.10">
    <property type="entry name" value="Adenoviral Proteinase, Chain A"/>
    <property type="match status" value="1"/>
</dbReference>
<dbReference type="SUPFAM" id="SSF54001">
    <property type="entry name" value="Cysteine proteinases"/>
    <property type="match status" value="1"/>
</dbReference>
<organism evidence="7 8">
    <name type="scientific">Cyclospora cayetanensis</name>
    <dbReference type="NCBI Taxonomy" id="88456"/>
    <lineage>
        <taxon>Eukaryota</taxon>
        <taxon>Sar</taxon>
        <taxon>Alveolata</taxon>
        <taxon>Apicomplexa</taxon>
        <taxon>Conoidasida</taxon>
        <taxon>Coccidia</taxon>
        <taxon>Eucoccidiorida</taxon>
        <taxon>Eimeriorina</taxon>
        <taxon>Eimeriidae</taxon>
        <taxon>Cyclospora</taxon>
    </lineage>
</organism>
<dbReference type="GO" id="GO:0006508">
    <property type="term" value="P:proteolysis"/>
    <property type="evidence" value="ECO:0007669"/>
    <property type="project" value="UniProtKB-KW"/>
</dbReference>
<feature type="region of interest" description="Disordered" evidence="5">
    <location>
        <begin position="328"/>
        <end position="474"/>
    </location>
</feature>
<dbReference type="EMBL" id="JROU02002120">
    <property type="protein sequence ID" value="OEH74114.1"/>
    <property type="molecule type" value="Genomic_DNA"/>
</dbReference>
<keyword evidence="2 7" id="KW-0645">Protease</keyword>
<feature type="domain" description="Ubiquitin-like protease family profile" evidence="6">
    <location>
        <begin position="1224"/>
        <end position="1397"/>
    </location>
</feature>
<keyword evidence="8" id="KW-1185">Reference proteome</keyword>
<dbReference type="InParanoid" id="A0A1D3CSE2"/>
<evidence type="ECO:0000256" key="4">
    <source>
        <dbReference type="ARBA" id="ARBA00022807"/>
    </source>
</evidence>
<evidence type="ECO:0000259" key="6">
    <source>
        <dbReference type="PROSITE" id="PS50600"/>
    </source>
</evidence>
<evidence type="ECO:0000313" key="7">
    <source>
        <dbReference type="EMBL" id="OEH74114.1"/>
    </source>
</evidence>
<dbReference type="InterPro" id="IPR038765">
    <property type="entry name" value="Papain-like_cys_pep_sf"/>
</dbReference>
<comment type="similarity">
    <text evidence="1">Belongs to the peptidase C48 family.</text>
</comment>
<feature type="compositionally biased region" description="Polar residues" evidence="5">
    <location>
        <begin position="371"/>
        <end position="384"/>
    </location>
</feature>
<dbReference type="VEuPathDB" id="ToxoDB:cyc_06623"/>
<feature type="region of interest" description="Disordered" evidence="5">
    <location>
        <begin position="1118"/>
        <end position="1141"/>
    </location>
</feature>
<feature type="region of interest" description="Disordered" evidence="5">
    <location>
        <begin position="671"/>
        <end position="742"/>
    </location>
</feature>